<dbReference type="AlphaFoldDB" id="A0A7Y9E316"/>
<keyword evidence="1" id="KW-0808">Transferase</keyword>
<dbReference type="EMBL" id="JACCBG010000001">
    <property type="protein sequence ID" value="NYD40092.1"/>
    <property type="molecule type" value="Genomic_DNA"/>
</dbReference>
<proteinExistence type="predicted"/>
<sequence length="275" mass="30806">MSAPAHSPVPHISERTSAPDLTRFQDWLTWLARQGEEDPDVLVAWVGGSAATGGYDEWSDLDVELLCTPGAHDAVYDRLLARIREEFDVDHVWELPRAGWPDGRQCFVNHQHRPGALAEPTRIVDLHISSLSDEHRFVDVRRHGTPIVVHDPDGLVELRHDDEDAIAQACAEWTEQVRQRRATAEWLVNRAVRRGQLPEAASLYLTFALGGLVRLLRIEHCPWRHDFGLRYLHEDLPAAVAARIDTLLPGPDNAAGLAELSAACFAWTDELLAAR</sequence>
<protein>
    <submittedName>
        <fullName evidence="1">Putative nucleotidyltransferase</fullName>
    </submittedName>
</protein>
<evidence type="ECO:0000313" key="1">
    <source>
        <dbReference type="EMBL" id="NYD40092.1"/>
    </source>
</evidence>
<name>A0A7Y9E316_9ACTN</name>
<dbReference type="SUPFAM" id="SSF81301">
    <property type="entry name" value="Nucleotidyltransferase"/>
    <property type="match status" value="1"/>
</dbReference>
<dbReference type="Gene3D" id="3.30.460.10">
    <property type="entry name" value="Beta Polymerase, domain 2"/>
    <property type="match status" value="1"/>
</dbReference>
<comment type="caution">
    <text evidence="1">The sequence shown here is derived from an EMBL/GenBank/DDBJ whole genome shotgun (WGS) entry which is preliminary data.</text>
</comment>
<dbReference type="RefSeq" id="WP_179662025.1">
    <property type="nucleotide sequence ID" value="NZ_JACCBG010000001.1"/>
</dbReference>
<organism evidence="1 2">
    <name type="scientific">Nocardioides panaciterrulae</name>
    <dbReference type="NCBI Taxonomy" id="661492"/>
    <lineage>
        <taxon>Bacteria</taxon>
        <taxon>Bacillati</taxon>
        <taxon>Actinomycetota</taxon>
        <taxon>Actinomycetes</taxon>
        <taxon>Propionibacteriales</taxon>
        <taxon>Nocardioidaceae</taxon>
        <taxon>Nocardioides</taxon>
    </lineage>
</organism>
<dbReference type="GO" id="GO:0016740">
    <property type="term" value="F:transferase activity"/>
    <property type="evidence" value="ECO:0007669"/>
    <property type="project" value="UniProtKB-KW"/>
</dbReference>
<keyword evidence="2" id="KW-1185">Reference proteome</keyword>
<reference evidence="1 2" key="1">
    <citation type="submission" date="2020-07" db="EMBL/GenBank/DDBJ databases">
        <title>Sequencing the genomes of 1000 actinobacteria strains.</title>
        <authorList>
            <person name="Klenk H.-P."/>
        </authorList>
    </citation>
    <scope>NUCLEOTIDE SEQUENCE [LARGE SCALE GENOMIC DNA]</scope>
    <source>
        <strain evidence="1 2">DSM 21350</strain>
    </source>
</reference>
<dbReference type="CDD" id="cd05403">
    <property type="entry name" value="NT_KNTase_like"/>
    <property type="match status" value="1"/>
</dbReference>
<dbReference type="Proteomes" id="UP000535511">
    <property type="component" value="Unassembled WGS sequence"/>
</dbReference>
<dbReference type="InterPro" id="IPR043519">
    <property type="entry name" value="NT_sf"/>
</dbReference>
<gene>
    <name evidence="1" type="ORF">BJZ21_000175</name>
</gene>
<evidence type="ECO:0000313" key="2">
    <source>
        <dbReference type="Proteomes" id="UP000535511"/>
    </source>
</evidence>
<accession>A0A7Y9E316</accession>